<evidence type="ECO:0008006" key="3">
    <source>
        <dbReference type="Google" id="ProtNLM"/>
    </source>
</evidence>
<evidence type="ECO:0000313" key="2">
    <source>
        <dbReference type="Proteomes" id="UP000000600"/>
    </source>
</evidence>
<dbReference type="InParanoid" id="A0E668"/>
<dbReference type="Proteomes" id="UP000000600">
    <property type="component" value="Unassembled WGS sequence"/>
</dbReference>
<protein>
    <recommendedName>
        <fullName evidence="3">Transmembrane protein</fullName>
    </recommendedName>
</protein>
<dbReference type="EMBL" id="CT868660">
    <property type="protein sequence ID" value="CAK90785.1"/>
    <property type="molecule type" value="Genomic_DNA"/>
</dbReference>
<keyword evidence="2" id="KW-1185">Reference proteome</keyword>
<dbReference type="HOGENOM" id="CLU_1997015_0_0_1"/>
<proteinExistence type="predicted"/>
<organism evidence="1 2">
    <name type="scientific">Paramecium tetraurelia</name>
    <dbReference type="NCBI Taxonomy" id="5888"/>
    <lineage>
        <taxon>Eukaryota</taxon>
        <taxon>Sar</taxon>
        <taxon>Alveolata</taxon>
        <taxon>Ciliophora</taxon>
        <taxon>Intramacronucleata</taxon>
        <taxon>Oligohymenophorea</taxon>
        <taxon>Peniculida</taxon>
        <taxon>Parameciidae</taxon>
        <taxon>Paramecium</taxon>
    </lineage>
</organism>
<dbReference type="GeneID" id="5043967"/>
<dbReference type="AlphaFoldDB" id="A0E668"/>
<reference evidence="1 2" key="1">
    <citation type="journal article" date="2006" name="Nature">
        <title>Global trends of whole-genome duplications revealed by the ciliate Paramecium tetraurelia.</title>
        <authorList>
            <consortium name="Genoscope"/>
            <person name="Aury J.-M."/>
            <person name="Jaillon O."/>
            <person name="Duret L."/>
            <person name="Noel B."/>
            <person name="Jubin C."/>
            <person name="Porcel B.M."/>
            <person name="Segurens B."/>
            <person name="Daubin V."/>
            <person name="Anthouard V."/>
            <person name="Aiach N."/>
            <person name="Arnaiz O."/>
            <person name="Billaut A."/>
            <person name="Beisson J."/>
            <person name="Blanc I."/>
            <person name="Bouhouche K."/>
            <person name="Camara F."/>
            <person name="Duharcourt S."/>
            <person name="Guigo R."/>
            <person name="Gogendeau D."/>
            <person name="Katinka M."/>
            <person name="Keller A.-M."/>
            <person name="Kissmehl R."/>
            <person name="Klotz C."/>
            <person name="Koll F."/>
            <person name="Le Moue A."/>
            <person name="Lepere C."/>
            <person name="Malinsky S."/>
            <person name="Nowacki M."/>
            <person name="Nowak J.K."/>
            <person name="Plattner H."/>
            <person name="Poulain J."/>
            <person name="Ruiz F."/>
            <person name="Serrano V."/>
            <person name="Zagulski M."/>
            <person name="Dessen P."/>
            <person name="Betermier M."/>
            <person name="Weissenbach J."/>
            <person name="Scarpelli C."/>
            <person name="Schachter V."/>
            <person name="Sperling L."/>
            <person name="Meyer E."/>
            <person name="Cohen J."/>
            <person name="Wincker P."/>
        </authorList>
    </citation>
    <scope>NUCLEOTIDE SEQUENCE [LARGE SCALE GENOMIC DNA]</scope>
    <source>
        <strain evidence="1 2">Stock d4-2</strain>
    </source>
</reference>
<dbReference type="KEGG" id="ptm:GSPATT00003650001"/>
<name>A0E668_PARTE</name>
<accession>A0E668</accession>
<gene>
    <name evidence="1" type="ORF">GSPATT00003650001</name>
</gene>
<sequence length="125" mass="15160">MIRNAIYQLIKTIIPQFMGFNYILQVNKVHLHKEATETLQPYPCFFVSFNNLSVLSLTTSSLFFQNFYVTVDELSLNKLEKRSKNYRLLQLVLNLYQFQCQYMMRQNKYFCILWIQLRQIRKVNQ</sequence>
<evidence type="ECO:0000313" key="1">
    <source>
        <dbReference type="EMBL" id="CAK90785.1"/>
    </source>
</evidence>
<dbReference type="RefSeq" id="XP_001458182.1">
    <property type="nucleotide sequence ID" value="XM_001458145.1"/>
</dbReference>